<evidence type="ECO:0000256" key="4">
    <source>
        <dbReference type="ARBA" id="ARBA00022547"/>
    </source>
</evidence>
<evidence type="ECO:0000256" key="6">
    <source>
        <dbReference type="ARBA" id="ARBA00022781"/>
    </source>
</evidence>
<evidence type="ECO:0000256" key="9">
    <source>
        <dbReference type="ARBA" id="ARBA00023136"/>
    </source>
</evidence>
<dbReference type="Proteomes" id="UP000637720">
    <property type="component" value="Unassembled WGS sequence"/>
</dbReference>
<evidence type="ECO:0000256" key="7">
    <source>
        <dbReference type="ARBA" id="ARBA00022989"/>
    </source>
</evidence>
<dbReference type="GO" id="GO:0046961">
    <property type="term" value="F:proton-transporting ATPase activity, rotational mechanism"/>
    <property type="evidence" value="ECO:0007669"/>
    <property type="project" value="TreeGrafter"/>
</dbReference>
<comment type="function">
    <text evidence="13">Component of the F(0) channel, it forms part of the peripheral stalk, linking F(1) to F(0).</text>
</comment>
<dbReference type="RefSeq" id="WP_054670696.1">
    <property type="nucleotide sequence ID" value="NZ_BMOF01000069.1"/>
</dbReference>
<keyword evidence="2 13" id="KW-0813">Transport</keyword>
<reference evidence="16" key="2">
    <citation type="submission" date="2020-09" db="EMBL/GenBank/DDBJ databases">
        <authorList>
            <person name="Sun Q."/>
            <person name="Ohkuma M."/>
        </authorList>
    </citation>
    <scope>NUCLEOTIDE SEQUENCE</scope>
    <source>
        <strain evidence="16">JCM 14719</strain>
    </source>
</reference>
<evidence type="ECO:0000256" key="14">
    <source>
        <dbReference type="RuleBase" id="RU003848"/>
    </source>
</evidence>
<keyword evidence="4 13" id="KW-0138">CF(0)</keyword>
<comment type="subunit">
    <text evidence="13">F-type ATPases have 2 components, F(1) - the catalytic core - and F(0) - the membrane proton channel. F(1) has five subunits: alpha(3), beta(3), gamma(1), delta(1), epsilon(1). F(0) has three main subunits: a(1), b(2) and c(10-14). The alpha and beta chains form an alternating ring which encloses part of the gamma chain. F(1) is attached to F(0) by a central stalk formed by the gamma and epsilon chains, while a peripheral stalk is formed by the delta and b chains.</text>
</comment>
<dbReference type="InterPro" id="IPR002146">
    <property type="entry name" value="ATP_synth_b/b'su_bac/chlpt"/>
</dbReference>
<proteinExistence type="inferred from homology"/>
<evidence type="ECO:0000256" key="11">
    <source>
        <dbReference type="ARBA" id="ARBA00025198"/>
    </source>
</evidence>
<dbReference type="GO" id="GO:0012505">
    <property type="term" value="C:endomembrane system"/>
    <property type="evidence" value="ECO:0007669"/>
    <property type="project" value="UniProtKB-SubCell"/>
</dbReference>
<keyword evidence="10 13" id="KW-0066">ATP synthesis</keyword>
<dbReference type="HAMAP" id="MF_01398">
    <property type="entry name" value="ATP_synth_b_bprime"/>
    <property type="match status" value="1"/>
</dbReference>
<evidence type="ECO:0000256" key="12">
    <source>
        <dbReference type="ARBA" id="ARBA00037847"/>
    </source>
</evidence>
<keyword evidence="3 13" id="KW-1003">Cell membrane</keyword>
<dbReference type="PANTHER" id="PTHR33445">
    <property type="entry name" value="ATP SYNTHASE SUBUNIT B', CHLOROPLASTIC"/>
    <property type="match status" value="1"/>
</dbReference>
<dbReference type="NCBIfam" id="TIGR01144">
    <property type="entry name" value="ATP_synt_b"/>
    <property type="match status" value="1"/>
</dbReference>
<gene>
    <name evidence="13 16" type="primary">atpF</name>
    <name evidence="16" type="ORF">GCM10007043_22450</name>
</gene>
<evidence type="ECO:0000313" key="17">
    <source>
        <dbReference type="Proteomes" id="UP000637720"/>
    </source>
</evidence>
<dbReference type="GO" id="GO:0005886">
    <property type="term" value="C:plasma membrane"/>
    <property type="evidence" value="ECO:0007669"/>
    <property type="project" value="UniProtKB-SubCell"/>
</dbReference>
<keyword evidence="8 13" id="KW-0406">Ion transport</keyword>
<comment type="caution">
    <text evidence="16">The sequence shown here is derived from an EMBL/GenBank/DDBJ whole genome shotgun (WGS) entry which is preliminary data.</text>
</comment>
<accession>A0A8J3BAM0</accession>
<feature type="transmembrane region" description="Helical" evidence="13">
    <location>
        <begin position="6"/>
        <end position="27"/>
    </location>
</feature>
<dbReference type="AlphaFoldDB" id="A0A8J3BAM0"/>
<evidence type="ECO:0000256" key="2">
    <source>
        <dbReference type="ARBA" id="ARBA00022448"/>
    </source>
</evidence>
<dbReference type="Gene3D" id="6.10.250.1580">
    <property type="match status" value="1"/>
</dbReference>
<evidence type="ECO:0000256" key="1">
    <source>
        <dbReference type="ARBA" id="ARBA00005513"/>
    </source>
</evidence>
<keyword evidence="17" id="KW-1185">Reference proteome</keyword>
<keyword evidence="15" id="KW-0175">Coiled coil</keyword>
<organism evidence="16 17">
    <name type="scientific">Calditerricola satsumensis</name>
    <dbReference type="NCBI Taxonomy" id="373054"/>
    <lineage>
        <taxon>Bacteria</taxon>
        <taxon>Bacillati</taxon>
        <taxon>Bacillota</taxon>
        <taxon>Bacilli</taxon>
        <taxon>Bacillales</taxon>
        <taxon>Bacillaceae</taxon>
        <taxon>Calditerricola</taxon>
    </lineage>
</organism>
<reference evidence="16" key="1">
    <citation type="journal article" date="2014" name="Int. J. Syst. Evol. Microbiol.">
        <title>Complete genome sequence of Corynebacterium casei LMG S-19264T (=DSM 44701T), isolated from a smear-ripened cheese.</title>
        <authorList>
            <consortium name="US DOE Joint Genome Institute (JGI-PGF)"/>
            <person name="Walter F."/>
            <person name="Albersmeier A."/>
            <person name="Kalinowski J."/>
            <person name="Ruckert C."/>
        </authorList>
    </citation>
    <scope>NUCLEOTIDE SEQUENCE</scope>
    <source>
        <strain evidence="16">JCM 14719</strain>
    </source>
</reference>
<keyword evidence="5 13" id="KW-0812">Transmembrane</keyword>
<dbReference type="InterPro" id="IPR050059">
    <property type="entry name" value="ATP_synthase_B_chain"/>
</dbReference>
<dbReference type="Pfam" id="PF00430">
    <property type="entry name" value="ATP-synt_B"/>
    <property type="match status" value="1"/>
</dbReference>
<evidence type="ECO:0000256" key="8">
    <source>
        <dbReference type="ARBA" id="ARBA00023065"/>
    </source>
</evidence>
<keyword evidence="6 13" id="KW-0375">Hydrogen ion transport</keyword>
<dbReference type="SUPFAM" id="SSF81573">
    <property type="entry name" value="F1F0 ATP synthase subunit B, membrane domain"/>
    <property type="match status" value="1"/>
</dbReference>
<evidence type="ECO:0000313" key="16">
    <source>
        <dbReference type="EMBL" id="GGK07895.1"/>
    </source>
</evidence>
<comment type="function">
    <text evidence="11 13">F(1)F(0) ATP synthase produces ATP from ADP in the presence of a proton or sodium gradient. F-type ATPases consist of two structural domains, F(1) containing the extramembraneous catalytic core and F(0) containing the membrane proton channel, linked together by a central stalk and a peripheral stalk. During catalysis, ATP synthesis in the catalytic domain of F(1) is coupled via a rotary mechanism of the central stalk subunits to proton translocation.</text>
</comment>
<dbReference type="InterPro" id="IPR028987">
    <property type="entry name" value="ATP_synth_B-like_membr_sf"/>
</dbReference>
<comment type="similarity">
    <text evidence="1 13 14">Belongs to the ATPase B chain family.</text>
</comment>
<dbReference type="InterPro" id="IPR005864">
    <property type="entry name" value="ATP_synth_F0_bsu_bac"/>
</dbReference>
<evidence type="ECO:0000256" key="10">
    <source>
        <dbReference type="ARBA" id="ARBA00023310"/>
    </source>
</evidence>
<dbReference type="PANTHER" id="PTHR33445:SF1">
    <property type="entry name" value="ATP SYNTHASE SUBUNIT B"/>
    <property type="match status" value="1"/>
</dbReference>
<keyword evidence="7 13" id="KW-1133">Transmembrane helix</keyword>
<comment type="subcellular location">
    <subcellularLocation>
        <location evidence="13">Cell membrane</location>
        <topology evidence="13">Single-pass membrane protein</topology>
    </subcellularLocation>
    <subcellularLocation>
        <location evidence="12">Endomembrane system</location>
        <topology evidence="12">Single-pass membrane protein</topology>
    </subcellularLocation>
</comment>
<dbReference type="GO" id="GO:0045259">
    <property type="term" value="C:proton-transporting ATP synthase complex"/>
    <property type="evidence" value="ECO:0007669"/>
    <property type="project" value="UniProtKB-KW"/>
</dbReference>
<dbReference type="GO" id="GO:0046933">
    <property type="term" value="F:proton-transporting ATP synthase activity, rotational mechanism"/>
    <property type="evidence" value="ECO:0007669"/>
    <property type="project" value="UniProtKB-UniRule"/>
</dbReference>
<feature type="coiled-coil region" evidence="15">
    <location>
        <begin position="41"/>
        <end position="131"/>
    </location>
</feature>
<name>A0A8J3BAM0_9BACI</name>
<evidence type="ECO:0000256" key="13">
    <source>
        <dbReference type="HAMAP-Rule" id="MF_01398"/>
    </source>
</evidence>
<keyword evidence="9 13" id="KW-0472">Membrane</keyword>
<evidence type="ECO:0000256" key="3">
    <source>
        <dbReference type="ARBA" id="ARBA00022475"/>
    </source>
</evidence>
<evidence type="ECO:0000256" key="15">
    <source>
        <dbReference type="SAM" id="Coils"/>
    </source>
</evidence>
<sequence length="161" mass="18742">MHFELGTFFFQILAFLILLYLMRRYVFGPAMRVMERRQQYIEDQVATAERTRQEAEALLQEQKNLLAQARSEAQEIIERAKQHSEREAEAILKEARERAERMVEEARAEIVREKEKALAELKQQVGALSVLLAAKIIEKELDEREQLALIEKTLQQVGDSA</sequence>
<protein>
    <recommendedName>
        <fullName evidence="13">ATP synthase subunit b</fullName>
    </recommendedName>
    <alternativeName>
        <fullName evidence="13">ATP synthase F(0) sector subunit b</fullName>
    </alternativeName>
    <alternativeName>
        <fullName evidence="13">ATPase subunit I</fullName>
    </alternativeName>
    <alternativeName>
        <fullName evidence="13">F-type ATPase subunit b</fullName>
        <shortName evidence="13">F-ATPase subunit b</shortName>
    </alternativeName>
</protein>
<evidence type="ECO:0000256" key="5">
    <source>
        <dbReference type="ARBA" id="ARBA00022692"/>
    </source>
</evidence>
<dbReference type="CDD" id="cd06503">
    <property type="entry name" value="ATP-synt_Fo_b"/>
    <property type="match status" value="1"/>
</dbReference>
<dbReference type="EMBL" id="BMOF01000069">
    <property type="protein sequence ID" value="GGK07895.1"/>
    <property type="molecule type" value="Genomic_DNA"/>
</dbReference>